<evidence type="ECO:0000256" key="5">
    <source>
        <dbReference type="ARBA" id="ARBA00022741"/>
    </source>
</evidence>
<dbReference type="GO" id="GO:0000724">
    <property type="term" value="P:double-strand break repair via homologous recombination"/>
    <property type="evidence" value="ECO:0007669"/>
    <property type="project" value="TreeGrafter"/>
</dbReference>
<dbReference type="CDD" id="cd17724">
    <property type="entry name" value="BRCT_p53bp1_rpt2"/>
    <property type="match status" value="1"/>
</dbReference>
<keyword evidence="12" id="KW-0863">Zinc-finger</keyword>
<keyword evidence="18" id="KW-1185">Reference proteome</keyword>
<dbReference type="PANTHER" id="PTHR19306:SF6">
    <property type="entry name" value="STRUCTURAL MAINTENANCE OF CHROMOSOMES PROTEIN 6"/>
    <property type="match status" value="1"/>
</dbReference>
<dbReference type="PROSITE" id="PS50157">
    <property type="entry name" value="ZINC_FINGER_C2H2_2"/>
    <property type="match status" value="1"/>
</dbReference>
<feature type="region of interest" description="Disordered" evidence="14">
    <location>
        <begin position="177"/>
        <end position="197"/>
    </location>
</feature>
<dbReference type="PROSITE" id="PS50172">
    <property type="entry name" value="BRCT"/>
    <property type="match status" value="2"/>
</dbReference>
<feature type="compositionally biased region" description="Polar residues" evidence="14">
    <location>
        <begin position="94"/>
        <end position="103"/>
    </location>
</feature>
<dbReference type="Pfam" id="PF02463">
    <property type="entry name" value="SMC_N"/>
    <property type="match status" value="1"/>
</dbReference>
<evidence type="ECO:0000256" key="13">
    <source>
        <dbReference type="SAM" id="Coils"/>
    </source>
</evidence>
<evidence type="ECO:0000256" key="3">
    <source>
        <dbReference type="ARBA" id="ARBA00006793"/>
    </source>
</evidence>
<evidence type="ECO:0000256" key="4">
    <source>
        <dbReference type="ARBA" id="ARBA00022454"/>
    </source>
</evidence>
<feature type="domain" description="C2H2-type" evidence="15">
    <location>
        <begin position="605"/>
        <end position="635"/>
    </location>
</feature>
<evidence type="ECO:0000256" key="11">
    <source>
        <dbReference type="ARBA" id="ARBA00023242"/>
    </source>
</evidence>
<keyword evidence="11" id="KW-0539">Nucleus</keyword>
<evidence type="ECO:0000256" key="1">
    <source>
        <dbReference type="ARBA" id="ARBA00004123"/>
    </source>
</evidence>
<dbReference type="InterPro" id="IPR013087">
    <property type="entry name" value="Znf_C2H2_type"/>
</dbReference>
<evidence type="ECO:0000313" key="17">
    <source>
        <dbReference type="EMBL" id="KAF6207011.1"/>
    </source>
</evidence>
<feature type="compositionally biased region" description="Low complexity" evidence="14">
    <location>
        <begin position="588"/>
        <end position="597"/>
    </location>
</feature>
<dbReference type="InterPro" id="IPR047250">
    <property type="entry name" value="BRCT_p53bp1-like_rpt2"/>
</dbReference>
<dbReference type="GO" id="GO:0003684">
    <property type="term" value="F:damaged DNA binding"/>
    <property type="evidence" value="ECO:0007669"/>
    <property type="project" value="TreeGrafter"/>
</dbReference>
<evidence type="ECO:0000313" key="18">
    <source>
        <dbReference type="Proteomes" id="UP000466442"/>
    </source>
</evidence>
<dbReference type="InterPro" id="IPR036420">
    <property type="entry name" value="BRCT_dom_sf"/>
</dbReference>
<sequence length="2103" mass="236931">MIIDSNLLFNNFFLDRDVTLTLLVQDKMNPPETAHPKVKRFCVTFEVTEGKTTGNVVSFEHVASSIVSSLSSGALADHSSLSESSESLPHLPAHSSTSTNSSGLNISRAAKRANKPCQCCSVLNYIKLHCLCGHGNLLFVRDISPKDGVEAKEGARHPEVYSDMDLTDPVIASLTDERASSSSDLPIPTEDTQDSQPFPRIRLSVRPECLVTNTTESQEDEVTGAAPRRWSLPRWEHLMASSDELPLGVPSHYKEDKRSRFLTLHWITRLLFAQDNNCPPPKGVTRVFHDPRTEPELPKNIYNLLEKFSDNEIVQILKRFDEVKHLAKQFAGGDCRNRGSSFDEEVHSTTGADGPQTCMPNIPSKIDEAAHVREQTAGDAVIDCKTTLVYAKFQKCVDDWDSSTRLITVHFYDGSPDKQFSPDMIFPLQRLPPGANIQLQIESNVYDDVFFMSFVLSMESNKPSATINILSEDSPVTSTTFPATALSPKDVVQIRSALKNAFYPRSRINFTELDTGSILGYASRRTRVAAASDGQKQKQVPAKRKVDGASKPSSSTEPAVSTPKRTKTEVTSTPLPQPTTAHLPPEPSSTEASYTSSEESPNVAYLCTAPGCGQLFDSESLLIAHRERIKKNRKRQHTTMQVVQRDTHKQSTSGIKKPTGKKVNFAGPSRPGGSRCVTIQLPQSRKNTASDSETDPGTPCMYGWSRCVQGFGLRPEKCILSDKVKSFKKLKGGSKDKFQPHTGLFSSQHFILTNGPPHVIVKSRKRALDSESESTDVENYYATNVVFDVLKLQEAIERGGGRVYPDFSDVPYDLRNNPGHNLIVVSREPTSTANYIYGVALGCTIIRHDTIFECIKKRMPLRDAITSGSAILLPPGWCEHKMTWAPPRASPVKPLQDLMFFLALRCNQETKSYWSALIRRLGGKPIVIESNHQLFARLDRSIYGIVADPEVATSLSSQAIERGVPIVNTAWVIQAVISGSQPPFSSYRVTVRTNPSRMSSDSDTDVEDVPRKRRKGAEKENLSPSPESQGRHERKRTQASSRTNSKKARVEHSQKERLSQPVPSVSSASNSGISPGKIVRVQLINFMCHNNLVFTFGDKVNFISGKNGSGKSAILTALVLGLGGRTSDTNRGSSLANLIKNGETRGSIEITISNTGVRSHYPDKYGNEITVVRNISDRSSTYKLLSDKGKVVSNKRMELNSVLMSFNIQVNNPVSILNQDLARTFLKTATPKELYNLFRKGTLIDEIEEKLSELQTRKLPQIRSLLKRKELANSSSVNDLLEYKKKVEKYAELTKAQDEVYNLQRALSWVYVSDLEEILATTEGDLTQVVNKIEQMRQSIESREGTEQHLKEKLGSLEVNLQMANAESEVLDQANVDLEQKVAYYKGIVKRKIVDIKKLQNKIESEGERCTEIQSEIDNQQSRIAEIESKTAKILQQKTELRKRSNDLKAVVSTTEFHKQQLADTVDKISKDVTRTEQFTANLYRSITQKQEYLKSLKGEKNELRVYSEWMSQLVAEIERMNERKAFDSKPRGPFGRFIKLKEESWGPVVESFIGNSLKSFAVCSSKDLTTMRKIFDKLNIPKEQRPTVTVTKFQDTAYDCSSTEVRHPKYKNLFRSIEVSDATVANVLLDMYQPDTVLLVPTSAETYPLAQDQASVPPNCAMFLNKDGTRIYPEPAYRCYSNRVAEKTRFLQVSPEQAIRITEHELKSLKEDYVTQKKTMEDEKKKLVDAQQKLKVSLKELDTLMRQLNNCETKLFEAEQVELPESFDLNILEEDLQYRKNVIETIKAQTEVMEKEKNEAMDACKLEKAAWTEKEKIKEELSNKIKGIEKELLDVKGQLRKYNTNHNHIKEALKMEMVKKERYSEKIQNLKKELEEALKTATELCSERVIEPQGSKQELEKRMNELSHSVKVLEKIVGKKPIKPADYENRVEKYKQTTDSLKKVSEAMNALKGNYEILVKQMDSVLNLVCSNTVHSFKKILAMRSFVGEININHESKTLSLNVKSDPNVTANTVITTLSGGERSYSMVAFIMSLWENMATPFYFLDEFDVFMDEVNRNLIMDLLMAHARRNPDKQFVFLTPHAVRDESSQDVHFFRMEDPRR</sequence>
<dbReference type="Gene3D" id="3.40.50.10190">
    <property type="entry name" value="BRCT domain"/>
    <property type="match status" value="2"/>
</dbReference>
<dbReference type="Gene3D" id="3.40.50.300">
    <property type="entry name" value="P-loop containing nucleotide triphosphate hydrolases"/>
    <property type="match status" value="2"/>
</dbReference>
<feature type="compositionally biased region" description="Basic and acidic residues" evidence="14">
    <location>
        <begin position="1048"/>
        <end position="1058"/>
    </location>
</feature>
<evidence type="ECO:0000256" key="12">
    <source>
        <dbReference type="PROSITE-ProRule" id="PRU00042"/>
    </source>
</evidence>
<feature type="coiled-coil region" evidence="13">
    <location>
        <begin position="1347"/>
        <end position="1444"/>
    </location>
</feature>
<evidence type="ECO:0000259" key="15">
    <source>
        <dbReference type="PROSITE" id="PS50157"/>
    </source>
</evidence>
<comment type="subcellular location">
    <subcellularLocation>
        <location evidence="2">Chromosome</location>
    </subcellularLocation>
    <subcellularLocation>
        <location evidence="1">Nucleus</location>
    </subcellularLocation>
</comment>
<keyword evidence="9" id="KW-0233">DNA recombination</keyword>
<dbReference type="Proteomes" id="UP000466442">
    <property type="component" value="Unassembled WGS sequence"/>
</dbReference>
<accession>A0A8S9XFC8</accession>
<feature type="compositionally biased region" description="Polar residues" evidence="14">
    <location>
        <begin position="638"/>
        <end position="654"/>
    </location>
</feature>
<dbReference type="EMBL" id="WIXP02000008">
    <property type="protein sequence ID" value="KAF6207011.1"/>
    <property type="molecule type" value="Genomic_DNA"/>
</dbReference>
<evidence type="ECO:0000256" key="9">
    <source>
        <dbReference type="ARBA" id="ARBA00023172"/>
    </source>
</evidence>
<dbReference type="GO" id="GO:0035861">
    <property type="term" value="C:site of double-strand break"/>
    <property type="evidence" value="ECO:0007669"/>
    <property type="project" value="TreeGrafter"/>
</dbReference>
<reference evidence="17" key="1">
    <citation type="journal article" date="2021" name="Mol. Ecol. Resour.">
        <title>Apolygus lucorum genome provides insights into omnivorousness and mesophyll feeding.</title>
        <authorList>
            <person name="Liu Y."/>
            <person name="Liu H."/>
            <person name="Wang H."/>
            <person name="Huang T."/>
            <person name="Liu B."/>
            <person name="Yang B."/>
            <person name="Yin L."/>
            <person name="Li B."/>
            <person name="Zhang Y."/>
            <person name="Zhang S."/>
            <person name="Jiang F."/>
            <person name="Zhang X."/>
            <person name="Ren Y."/>
            <person name="Wang B."/>
            <person name="Wang S."/>
            <person name="Lu Y."/>
            <person name="Wu K."/>
            <person name="Fan W."/>
            <person name="Wang G."/>
        </authorList>
    </citation>
    <scope>NUCLEOTIDE SEQUENCE</scope>
    <source>
        <strain evidence="17">12Hb</strain>
    </source>
</reference>
<feature type="region of interest" description="Disordered" evidence="14">
    <location>
        <begin position="984"/>
        <end position="1072"/>
    </location>
</feature>
<keyword evidence="4" id="KW-0158">Chromosome</keyword>
<dbReference type="GO" id="GO:0030915">
    <property type="term" value="C:Smc5-Smc6 complex"/>
    <property type="evidence" value="ECO:0007669"/>
    <property type="project" value="TreeGrafter"/>
</dbReference>
<evidence type="ECO:0000256" key="2">
    <source>
        <dbReference type="ARBA" id="ARBA00004286"/>
    </source>
</evidence>
<keyword evidence="12" id="KW-0479">Metal-binding</keyword>
<keyword evidence="6" id="KW-0227">DNA damage</keyword>
<protein>
    <submittedName>
        <fullName evidence="17">Uncharacterized protein</fullName>
    </submittedName>
</protein>
<feature type="domain" description="BRCT" evidence="16">
    <location>
        <begin position="890"/>
        <end position="989"/>
    </location>
</feature>
<dbReference type="Pfam" id="PF18428">
    <property type="entry name" value="BRCT_3"/>
    <property type="match status" value="1"/>
</dbReference>
<dbReference type="GO" id="GO:0005524">
    <property type="term" value="F:ATP binding"/>
    <property type="evidence" value="ECO:0007669"/>
    <property type="project" value="UniProtKB-KW"/>
</dbReference>
<feature type="compositionally biased region" description="Polar residues" evidence="14">
    <location>
        <begin position="569"/>
        <end position="580"/>
    </location>
</feature>
<dbReference type="GO" id="GO:0008270">
    <property type="term" value="F:zinc ion binding"/>
    <property type="evidence" value="ECO:0007669"/>
    <property type="project" value="UniProtKB-KW"/>
</dbReference>
<keyword evidence="12" id="KW-0862">Zinc</keyword>
<feature type="domain" description="BRCT" evidence="16">
    <location>
        <begin position="791"/>
        <end position="858"/>
    </location>
</feature>
<evidence type="ECO:0000256" key="14">
    <source>
        <dbReference type="SAM" id="MobiDB-lite"/>
    </source>
</evidence>
<dbReference type="SUPFAM" id="SSF52113">
    <property type="entry name" value="BRCT domain"/>
    <property type="match status" value="2"/>
</dbReference>
<keyword evidence="5" id="KW-0547">Nucleotide-binding</keyword>
<feature type="region of interest" description="Disordered" evidence="14">
    <location>
        <begin position="81"/>
        <end position="103"/>
    </location>
</feature>
<dbReference type="SMART" id="SM00292">
    <property type="entry name" value="BRCT"/>
    <property type="match status" value="2"/>
</dbReference>
<dbReference type="GO" id="GO:0005634">
    <property type="term" value="C:nucleus"/>
    <property type="evidence" value="ECO:0007669"/>
    <property type="project" value="UniProtKB-SubCell"/>
</dbReference>
<organism evidence="17 18">
    <name type="scientific">Apolygus lucorum</name>
    <name type="common">Small green plant bug</name>
    <name type="synonym">Lygocoris lucorum</name>
    <dbReference type="NCBI Taxonomy" id="248454"/>
    <lineage>
        <taxon>Eukaryota</taxon>
        <taxon>Metazoa</taxon>
        <taxon>Ecdysozoa</taxon>
        <taxon>Arthropoda</taxon>
        <taxon>Hexapoda</taxon>
        <taxon>Insecta</taxon>
        <taxon>Pterygota</taxon>
        <taxon>Neoptera</taxon>
        <taxon>Paraneoptera</taxon>
        <taxon>Hemiptera</taxon>
        <taxon>Heteroptera</taxon>
        <taxon>Panheteroptera</taxon>
        <taxon>Cimicomorpha</taxon>
        <taxon>Miridae</taxon>
        <taxon>Mirini</taxon>
        <taxon>Apolygus</taxon>
    </lineage>
</organism>
<comment type="caution">
    <text evidence="17">The sequence shown here is derived from an EMBL/GenBank/DDBJ whole genome shotgun (WGS) entry which is preliminary data.</text>
</comment>
<evidence type="ECO:0000256" key="7">
    <source>
        <dbReference type="ARBA" id="ARBA00022840"/>
    </source>
</evidence>
<dbReference type="SUPFAM" id="SSF52540">
    <property type="entry name" value="P-loop containing nucleoside triphosphate hydrolases"/>
    <property type="match status" value="1"/>
</dbReference>
<gene>
    <name evidence="17" type="ORF">GE061_018249</name>
</gene>
<dbReference type="PANTHER" id="PTHR19306">
    <property type="entry name" value="STRUCTURAL MAINTENANCE OF CHROMOSOMES 5,6 SMC5, SMC6"/>
    <property type="match status" value="1"/>
</dbReference>
<feature type="compositionally biased region" description="Polar residues" evidence="14">
    <location>
        <begin position="1061"/>
        <end position="1072"/>
    </location>
</feature>
<name>A0A8S9XFC8_APOLU</name>
<feature type="region of interest" description="Disordered" evidence="14">
    <location>
        <begin position="632"/>
        <end position="675"/>
    </location>
</feature>
<evidence type="ECO:0000256" key="8">
    <source>
        <dbReference type="ARBA" id="ARBA00023054"/>
    </source>
</evidence>
<evidence type="ECO:0000259" key="16">
    <source>
        <dbReference type="PROSITE" id="PS50172"/>
    </source>
</evidence>
<comment type="similarity">
    <text evidence="3">Belongs to the SMC family. SMC6 subfamily.</text>
</comment>
<evidence type="ECO:0000256" key="6">
    <source>
        <dbReference type="ARBA" id="ARBA00022763"/>
    </source>
</evidence>
<feature type="compositionally biased region" description="Low complexity" evidence="14">
    <location>
        <begin position="81"/>
        <end position="92"/>
    </location>
</feature>
<feature type="coiled-coil region" evidence="13">
    <location>
        <begin position="1707"/>
        <end position="1917"/>
    </location>
</feature>
<dbReference type="GO" id="GO:0003697">
    <property type="term" value="F:single-stranded DNA binding"/>
    <property type="evidence" value="ECO:0007669"/>
    <property type="project" value="TreeGrafter"/>
</dbReference>
<dbReference type="OrthoDB" id="10072614at2759"/>
<dbReference type="InterPro" id="IPR027417">
    <property type="entry name" value="P-loop_NTPase"/>
</dbReference>
<feature type="region of interest" description="Disordered" evidence="14">
    <location>
        <begin position="528"/>
        <end position="597"/>
    </location>
</feature>
<evidence type="ECO:0000256" key="10">
    <source>
        <dbReference type="ARBA" id="ARBA00023204"/>
    </source>
</evidence>
<keyword evidence="10" id="KW-0234">DNA repair</keyword>
<feature type="compositionally biased region" description="Polar residues" evidence="14">
    <location>
        <begin position="984"/>
        <end position="1001"/>
    </location>
</feature>
<keyword evidence="7" id="KW-0067">ATP-binding</keyword>
<keyword evidence="8 13" id="KW-0175">Coiled coil</keyword>
<dbReference type="InterPro" id="IPR003395">
    <property type="entry name" value="RecF/RecN/SMC_N"/>
</dbReference>
<dbReference type="InterPro" id="IPR001357">
    <property type="entry name" value="BRCT_dom"/>
</dbReference>
<proteinExistence type="inferred from homology"/>